<dbReference type="SMART" id="SM01026">
    <property type="entry name" value="Beach"/>
    <property type="match status" value="1"/>
</dbReference>
<proteinExistence type="predicted"/>
<dbReference type="InterPro" id="IPR000409">
    <property type="entry name" value="BEACH_dom"/>
</dbReference>
<evidence type="ECO:0000259" key="5">
    <source>
        <dbReference type="PROSITE" id="PS50197"/>
    </source>
</evidence>
<dbReference type="PANTHER" id="PTHR13743">
    <property type="entry name" value="BEIGE/BEACH-RELATED"/>
    <property type="match status" value="1"/>
</dbReference>
<evidence type="ECO:0000256" key="1">
    <source>
        <dbReference type="ARBA" id="ARBA00022574"/>
    </source>
</evidence>
<reference evidence="7" key="3">
    <citation type="submission" date="2025-09" db="UniProtKB">
        <authorList>
            <consortium name="Ensembl"/>
        </authorList>
    </citation>
    <scope>IDENTIFICATION</scope>
</reference>
<dbReference type="SUPFAM" id="SSF81837">
    <property type="entry name" value="BEACH domain"/>
    <property type="match status" value="1"/>
</dbReference>
<feature type="compositionally biased region" description="Acidic residues" evidence="4">
    <location>
        <begin position="1183"/>
        <end position="1195"/>
    </location>
</feature>
<dbReference type="PROSITE" id="PS50082">
    <property type="entry name" value="WD_REPEATS_2"/>
    <property type="match status" value="1"/>
</dbReference>
<feature type="region of interest" description="Disordered" evidence="4">
    <location>
        <begin position="2104"/>
        <end position="2126"/>
    </location>
</feature>
<dbReference type="Pfam" id="PF14844">
    <property type="entry name" value="PH_BEACH"/>
    <property type="match status" value="1"/>
</dbReference>
<dbReference type="InterPro" id="IPR019775">
    <property type="entry name" value="WD40_repeat_CS"/>
</dbReference>
<keyword evidence="8" id="KW-1185">Reference proteome</keyword>
<feature type="compositionally biased region" description="Low complexity" evidence="4">
    <location>
        <begin position="204"/>
        <end position="213"/>
    </location>
</feature>
<keyword evidence="2" id="KW-0677">Repeat</keyword>
<accession>A0A669BJA5</accession>
<dbReference type="PANTHER" id="PTHR13743:SF86">
    <property type="entry name" value="LYSOSOMAL-TRAFFICKING REGULATOR"/>
    <property type="match status" value="1"/>
</dbReference>
<feature type="region of interest" description="Disordered" evidence="4">
    <location>
        <begin position="916"/>
        <end position="941"/>
    </location>
</feature>
<dbReference type="InterPro" id="IPR036372">
    <property type="entry name" value="BEACH_dom_sf"/>
</dbReference>
<dbReference type="CDD" id="cd06071">
    <property type="entry name" value="Beach"/>
    <property type="match status" value="1"/>
</dbReference>
<dbReference type="PROSITE" id="PS00678">
    <property type="entry name" value="WD_REPEATS_1"/>
    <property type="match status" value="1"/>
</dbReference>
<feature type="compositionally biased region" description="Low complexity" evidence="4">
    <location>
        <begin position="1153"/>
        <end position="1164"/>
    </location>
</feature>
<dbReference type="CDD" id="cd01201">
    <property type="entry name" value="PH_BEACH"/>
    <property type="match status" value="1"/>
</dbReference>
<dbReference type="PROSITE" id="PS50197">
    <property type="entry name" value="BEACH"/>
    <property type="match status" value="1"/>
</dbReference>
<sequence length="3701" mass="412305">MSGASNTLAREFLTDVHQLCSAVAQRAEAREEDEEESHMVALGEYLVRGRGFLLLSTLDSIIDQELTCREELLTLLLSLLPLVWKIPVQEEKAPDFTLPSLLEVFLNREVKAIPLRTGLKAATDEQTSGKRSRVGSGTWKSRRSRRTAQRYSVKDARKSQVSTSDSEANSEDKTGPGSARSRRSHGSTIQVSCQHHRSDASQFTSTGTTTTETMSAPYPHPRAPGSQMADSETLTDPAAISIFNRMENSPFDLCHVLLSLLEKVCKFDMSINHNPGLAVSVVPTLTEILTEFGDCCGPGGDGGGGAGPEELAGGWTEEPIALVQRMLLRTILHLMSVDVSQNDSLPDSLRRSLTDLLRATLKIRSCLDRQSNPFAPRPKKTLQEVQDDFSFSRYRHRALLLPELLEGVLQVLLGCLQASTPNPFFFSQALELIHEFVQHRGLELFETTVLRLEGLGRARDSKVGGEASERLRSLIAGVFKIVSAVKKAKSEQLHQSVCARRRHRRCEYSHFLHHHRDLSGLPVSAFKQAARRNPFEEDGEGGGEMEGEAVRYPERCCCLAACAHQCLRLLQRLSPAVGICCCMDPRSVVGPLLHAFKAPGLRSYQSHVLSVLGRLILDQLGGGQPSEKAKLASCNICTLDSSQLPGLEETLQHGEPSAISTSLCYRSQGILPSGGGTEDMLWKWNALEAYQELVFGEDWQLSQQIAGHVCHLTQRGNAIVQWQLYTHIFNPVLQRGVELAHHAQQLGVSTVCTQVCSYHTQCLPVEVLLVYLQTLPSLLKSRVIRDLFISCNGLNQVTELVYLDQTRSLALKVFETLIIGSGKQQAEVVLQELESADAEEREAVLGLAEELGPRGIGEGAQSLSKFYEGLKEAYPRHKSRSGQARGPGRSRTEIHLHVINLFLCVAFLCVSKEADSDRDSANDSEDTSGYDSTASEPLGGRLPYLSPDSVALPSKEQLRRAADVWSVCRWIYLASPLFQKQFFRLGGLDVCLRLMAMVIQKLSCKTKDGKAKKKRDGKGKGSPDSTATSLGLEETSHDASETSSTSPAEGKTKDPAKKLEEEWQLQSIRLLEALLAICLHSANSALQRIEPELSYQLHSVEDTLLEVRDHLSRSGVVNSDLAIPLFDSLLRVALAEVSSCPDPPEEKPERVSPALGEPGAAPAGDLSEEVDEVQSCGGKPPGEEEGYDADSESNPEDMAKQEEEGMPLNHGAVQGAEGGILCLCVNGPGRGALLFPEICTMELQLLASGSPDLEVLSHVFHSLLGAVHANRHNAALLYDQGGVKTILSGFHNILSQTNHSFTDCQTVLVELLVAMVSQRITAEELALLSRLFLEKTPPTEILLKGILQIVEANMNIEPLHFLSFPIILGASTPGGFSPSSRQNCGAGGKSVGLLWKSKLSPGRREGEAEYQPSHLRTSPWHIAPLHLPLVGQNCWPHMASGFKSFVLDAHEHESFLTFSAYCFPEESNPPAAELHHASSQAGTRLLEEGLIHILSMGSKALMLQVWADFSTGSLTFRICIDPNDEIKAGLLAQADSGEGLFSGGQWQHLALTYSQQPEGKKNVHGRVVVWVSGIWKCEVSLDYTLPRKSSLSSDSNKTFCMLGHCVPSSEEMGTRWNMGTVLLFNGSRIGSEEAFYLYTSGPDLTSIMPCKYGKPSVTFSKFVTQEGLKCEHVREILMKSKDVDTTTLVESLAVVYAPSSPRVYTIYEPVIRLKGQAKTVVTQRPFSSKEVQSVSLESSAFRALLPTETHGLQSVLHKIGGTGTFVFLFAQTVELSDCEKTQALALQVLLSLSKFNQHRIHEMDCYHGYSMIHQVLIKPKCIVGYHMLKTLLDGCCSGPILILGEDGQFRLDAESVAVVQDLRLLSDILLDWKIWAKAECGVWETLLAALEILIRVHHPHQVFNIRQFLKAEVVHRFLLTCQVLQEHRDEHLTAIPQEVSLSFIKIIQEVLGSPPDMDLLKLIYNFLMAVHPPTNTYVCHTPSTFYFSLHIDGKLYQEKVQSIMYLRHSNSGGKSASSSVVSLSPTVFADAPHDGTAQIIKYRPQVVALNDIINRKLSSAFMRVCASNKGNLFIALGSTETLKKGGGDEQLLSSCESAKTICEDKDAGEGAAPRTPSISVEEERDEAAEVDSLADGSVGVAESEDRFEWVSDEAPRRPDSLKGIPSFQRSHSNLASLGLAFPATNGSLTISRWPTAADRSAMPEDWESYTYSPGYERAHSKTESSTEDCLVLICCGLYDLLRGVLLLLPDLMLEEVMDKLIQPEALIVLVNHSSPLIQQGVMKLLDAYFTRALKEQKEKFLKNHGFSLLANQLYIHQGSQGLLECFLEMLFGRPVGLEEDLDLEEMENLSPFRKRCIIPVLGLIENSLYENSLVHNILCMLLQLINACPKLADILLDHGLLYVLFNTLSTLNGMENGIPLNDYKLLVCDIQQMLVAVTIHSCSSSGSQYFRIIEDLITLLGFMQTSKMRRTQEMAVALQFRVLQSAIEFIKTTANQEPQKLSTSVNAPSSPHHAIYQKRKSIAGRRRFSLAQTDSLLMRMRSVASDELNQMMQRRMSQENPIRASETEFVQRLQRLVVLAVNRLIYHGTQPGVSLNDLSFQKDILQLMMDGIKVSLGSTGRGGAPHQQWRRILWSCRDTFRVQIGRLLVHTLSPALPLSDRKEALQFVFDPKHLDILKESLSPGLEHGPKLSLYLYEMLHDHKDNLTKEEQSAVGVFMTSLKLCGHRCIPPNAPHKQDLLKAIKEEKFKYEAEEKTSKVAWEKKMANAQRNLIQRLDGKSKDISKIAADITQTVSLRQGMERKKVIQHIRGLYKTDLSASRHWQELVQQLTHDRAVWYDPTSYPTSWQLDPTEGPNRERRRLQRCYLTIPNKYLLKDRRKPEETVKPPLSFLFEDKTHSSFSSTVKDKATSESIRFTRRCISVAPSRETAGELLLGKCGMYFVEDNAADAHDNQSLHGETEAPSFSWTYEEIKEVHKRWWQLRDNAVEIFLTNGRTLLLAFDNSKFRDDVYHNILTSDLPNLLEHGNITALTQLWGSGQISNFEYLTHLNKHAGRSFNDLMQYPVFPFILRDYTNETLDLQDPNIYRNLSKPIAVQSKEKEDRYVDNYRYLEEEYKKGIREDDPMPPVQPYHYGSHYSNSGTVLHFLVRMPPFTKMFLAYQDQSFDIPDRTFHSMNTTWRLSSYESMTDVKELIPEFFYLPEFLVNREGFDFGVRQNGERVNHVNLPPWARNDPRLFILIHRQALESDQVSQTLCQWIDLVFGLKQKGKAAVQAINVFHPATYFGMDVSAVEDPVQRRALETMIKTYGQTPRQLFNTSHISRTSTKLMMEGELPAAMGLLVQLAFRESREPAKEIVCPSPLPWIKGLKWGEYVGSPSAPDPVVCFSQPHGERFGSLLALPTRAICGLSSKFCLMMIYSKEQGVRSMHSTDIQWSAILSWGYADNILRLKSKQSEPPINFIQCSQLHQVTSCAWVPDGCQLFTGSKCGVITAYSNRFTSTTPSEMEVESQVHLYGHTGEVTSLFVCKPYSILISVSNDGTCILWDLNRLCYVQSLTGHKSPVMAVSASETTGDIATVCDSEGGGSDLRLWTVNGDLIGHVHCREIICSLAFSNQPEGVSVNVIAGGLENGVVRLWSTWDLKPVREITFPKSSKPIISLTYSCDGHHLYTANSEGTVMAWCRRDQQRMKLPMFYSFLSSYAAG</sequence>
<dbReference type="InterPro" id="IPR050865">
    <property type="entry name" value="BEACH_Domain"/>
</dbReference>
<reference evidence="8" key="1">
    <citation type="submission" date="2012-01" db="EMBL/GenBank/DDBJ databases">
        <title>The Genome Sequence of Oreochromis niloticus (Nile Tilapia).</title>
        <authorList>
            <consortium name="Broad Institute Genome Assembly Team"/>
            <consortium name="Broad Institute Sequencing Platform"/>
            <person name="Di Palma F."/>
            <person name="Johnson J."/>
            <person name="Lander E.S."/>
            <person name="Lindblad-Toh K."/>
        </authorList>
    </citation>
    <scope>NUCLEOTIDE SEQUENCE [LARGE SCALE GENOMIC DNA]</scope>
</reference>
<feature type="region of interest" description="Disordered" evidence="4">
    <location>
        <begin position="121"/>
        <end position="231"/>
    </location>
</feature>
<evidence type="ECO:0000313" key="7">
    <source>
        <dbReference type="Ensembl" id="ENSONIP00000034470.1"/>
    </source>
</evidence>
<dbReference type="Gene3D" id="1.10.1540.10">
    <property type="entry name" value="BEACH domain"/>
    <property type="match status" value="1"/>
</dbReference>
<protein>
    <submittedName>
        <fullName evidence="7">Lysosomal trafficking regulator</fullName>
    </submittedName>
</protein>
<organism evidence="7 8">
    <name type="scientific">Oreochromis niloticus</name>
    <name type="common">Nile tilapia</name>
    <name type="synonym">Tilapia nilotica</name>
    <dbReference type="NCBI Taxonomy" id="8128"/>
    <lineage>
        <taxon>Eukaryota</taxon>
        <taxon>Metazoa</taxon>
        <taxon>Chordata</taxon>
        <taxon>Craniata</taxon>
        <taxon>Vertebrata</taxon>
        <taxon>Euteleostomi</taxon>
        <taxon>Actinopterygii</taxon>
        <taxon>Neopterygii</taxon>
        <taxon>Teleostei</taxon>
        <taxon>Neoteleostei</taxon>
        <taxon>Acanthomorphata</taxon>
        <taxon>Ovalentaria</taxon>
        <taxon>Cichlomorphae</taxon>
        <taxon>Cichliformes</taxon>
        <taxon>Cichlidae</taxon>
        <taxon>African cichlids</taxon>
        <taxon>Pseudocrenilabrinae</taxon>
        <taxon>Oreochromini</taxon>
        <taxon>Oreochromis</taxon>
    </lineage>
</organism>
<dbReference type="InterPro" id="IPR036322">
    <property type="entry name" value="WD40_repeat_dom_sf"/>
</dbReference>
<evidence type="ECO:0000256" key="4">
    <source>
        <dbReference type="SAM" id="MobiDB-lite"/>
    </source>
</evidence>
<dbReference type="Gene3D" id="2.130.10.10">
    <property type="entry name" value="YVTN repeat-like/Quinoprotein amine dehydrogenase"/>
    <property type="match status" value="1"/>
</dbReference>
<dbReference type="PROSITE" id="PS51783">
    <property type="entry name" value="PH_BEACH"/>
    <property type="match status" value="1"/>
</dbReference>
<name>A0A669BJA5_ORENI</name>
<dbReference type="Ensembl" id="ENSONIT00000054541.1">
    <property type="protein sequence ID" value="ENSONIP00000034470.1"/>
    <property type="gene ID" value="ENSONIG00000010109.2"/>
</dbReference>
<dbReference type="Pfam" id="PF02138">
    <property type="entry name" value="Beach"/>
    <property type="match status" value="1"/>
</dbReference>
<evidence type="ECO:0000256" key="3">
    <source>
        <dbReference type="PROSITE-ProRule" id="PRU00221"/>
    </source>
</evidence>
<feature type="domain" description="BEACH" evidence="5">
    <location>
        <begin position="3020"/>
        <end position="3322"/>
    </location>
</feature>
<evidence type="ECO:0000259" key="6">
    <source>
        <dbReference type="PROSITE" id="PS51783"/>
    </source>
</evidence>
<evidence type="ECO:0000256" key="2">
    <source>
        <dbReference type="ARBA" id="ARBA00022737"/>
    </source>
</evidence>
<evidence type="ECO:0000313" key="8">
    <source>
        <dbReference type="Proteomes" id="UP000005207"/>
    </source>
</evidence>
<gene>
    <name evidence="7" type="primary">LYST</name>
    <name evidence="7" type="synonym">lyst</name>
</gene>
<dbReference type="Pfam" id="PF00400">
    <property type="entry name" value="WD40"/>
    <property type="match status" value="1"/>
</dbReference>
<dbReference type="InterPro" id="IPR015943">
    <property type="entry name" value="WD40/YVTN_repeat-like_dom_sf"/>
</dbReference>
<dbReference type="FunFam" id="1.10.1540.10:FF:000001">
    <property type="entry name" value="neurobeachin isoform X1"/>
    <property type="match status" value="1"/>
</dbReference>
<dbReference type="SMART" id="SM00320">
    <property type="entry name" value="WD40"/>
    <property type="match status" value="4"/>
</dbReference>
<keyword evidence="1 3" id="KW-0853">WD repeat</keyword>
<dbReference type="InterPro" id="IPR023362">
    <property type="entry name" value="PH-BEACH_dom"/>
</dbReference>
<dbReference type="InterPro" id="IPR001680">
    <property type="entry name" value="WD40_rpt"/>
</dbReference>
<feature type="repeat" description="WD" evidence="3">
    <location>
        <begin position="3512"/>
        <end position="3546"/>
    </location>
</feature>
<dbReference type="FunFam" id="2.130.10.10:FF:000292">
    <property type="entry name" value="Lysosomal trafficking regulator"/>
    <property type="match status" value="1"/>
</dbReference>
<reference evidence="7" key="2">
    <citation type="submission" date="2025-08" db="UniProtKB">
        <authorList>
            <consortium name="Ensembl"/>
        </authorList>
    </citation>
    <scope>IDENTIFICATION</scope>
</reference>
<dbReference type="PROSITE" id="PS50294">
    <property type="entry name" value="WD_REPEATS_REGION"/>
    <property type="match status" value="1"/>
</dbReference>
<feature type="region of interest" description="Disordered" evidence="4">
    <location>
        <begin position="1138"/>
        <end position="1204"/>
    </location>
</feature>
<dbReference type="GeneTree" id="ENSGT00940000156359"/>
<dbReference type="InterPro" id="IPR011993">
    <property type="entry name" value="PH-like_dom_sf"/>
</dbReference>
<feature type="domain" description="BEACH-type PH" evidence="6">
    <location>
        <begin position="2909"/>
        <end position="3015"/>
    </location>
</feature>
<dbReference type="SUPFAM" id="SSF50978">
    <property type="entry name" value="WD40 repeat-like"/>
    <property type="match status" value="1"/>
</dbReference>
<dbReference type="Gene3D" id="2.30.29.30">
    <property type="entry name" value="Pleckstrin-homology domain (PH domain)/Phosphotyrosine-binding domain (PTB)"/>
    <property type="match status" value="1"/>
</dbReference>
<dbReference type="Proteomes" id="UP000005207">
    <property type="component" value="Linkage group LG13"/>
</dbReference>
<dbReference type="SUPFAM" id="SSF50729">
    <property type="entry name" value="PH domain-like"/>
    <property type="match status" value="1"/>
</dbReference>
<feature type="region of interest" description="Disordered" evidence="4">
    <location>
        <begin position="1009"/>
        <end position="1058"/>
    </location>
</feature>